<proteinExistence type="inferred from homology"/>
<dbReference type="GO" id="GO:0005737">
    <property type="term" value="C:cytoplasm"/>
    <property type="evidence" value="ECO:0007669"/>
    <property type="project" value="TreeGrafter"/>
</dbReference>
<reference evidence="6 7" key="1">
    <citation type="journal article" date="2012" name="Eukaryot. Cell">
        <title>Draft genome sequence of CBS 2479, the standard type strain of Trichosporon asahii.</title>
        <authorList>
            <person name="Yang R.Y."/>
            <person name="Li H.T."/>
            <person name="Zhu H."/>
            <person name="Zhou G.P."/>
            <person name="Wang M."/>
            <person name="Wang L."/>
        </authorList>
    </citation>
    <scope>NUCLEOTIDE SEQUENCE [LARGE SCALE GENOMIC DNA]</scope>
    <source>
        <strain evidence="7">ATCC 90039 / CBS 2479 / JCM 2466 / KCTC 7840 / NCYC 2677 / UAMH 7654</strain>
    </source>
</reference>
<evidence type="ECO:0000313" key="6">
    <source>
        <dbReference type="EMBL" id="EJT45297.1"/>
    </source>
</evidence>
<dbReference type="AlphaFoldDB" id="J6ERF1"/>
<evidence type="ECO:0000259" key="5">
    <source>
        <dbReference type="Pfam" id="PF07992"/>
    </source>
</evidence>
<feature type="domain" description="FAD/NAD(P)-binding" evidence="5">
    <location>
        <begin position="6"/>
        <end position="315"/>
    </location>
</feature>
<keyword evidence="3" id="KW-0274">FAD</keyword>
<dbReference type="HOGENOM" id="CLU_019845_0_1_1"/>
<dbReference type="Proteomes" id="UP000002748">
    <property type="component" value="Unassembled WGS sequence"/>
</dbReference>
<evidence type="ECO:0000256" key="4">
    <source>
        <dbReference type="ARBA" id="ARBA00023002"/>
    </source>
</evidence>
<keyword evidence="4" id="KW-0560">Oxidoreductase</keyword>
<dbReference type="PRINTS" id="PR00469">
    <property type="entry name" value="PNDRDTASEII"/>
</dbReference>
<evidence type="ECO:0000256" key="1">
    <source>
        <dbReference type="ARBA" id="ARBA00006442"/>
    </source>
</evidence>
<dbReference type="SUPFAM" id="SSF51905">
    <property type="entry name" value="FAD/NAD(P)-binding domain"/>
    <property type="match status" value="1"/>
</dbReference>
<dbReference type="GO" id="GO:0050660">
    <property type="term" value="F:flavin adenine dinucleotide binding"/>
    <property type="evidence" value="ECO:0007669"/>
    <property type="project" value="TreeGrafter"/>
</dbReference>
<dbReference type="OrthoDB" id="202203at2759"/>
<dbReference type="PANTHER" id="PTHR43735">
    <property type="entry name" value="APOPTOSIS-INDUCING FACTOR 1"/>
    <property type="match status" value="1"/>
</dbReference>
<dbReference type="RefSeq" id="XP_014176925.1">
    <property type="nucleotide sequence ID" value="XM_014321450.1"/>
</dbReference>
<dbReference type="InterPro" id="IPR023753">
    <property type="entry name" value="FAD/NAD-binding_dom"/>
</dbReference>
<dbReference type="EMBL" id="ALBS01000329">
    <property type="protein sequence ID" value="EJT45297.1"/>
    <property type="molecule type" value="Genomic_DNA"/>
</dbReference>
<dbReference type="InterPro" id="IPR036188">
    <property type="entry name" value="FAD/NAD-bd_sf"/>
</dbReference>
<dbReference type="PRINTS" id="PR00368">
    <property type="entry name" value="FADPNR"/>
</dbReference>
<gene>
    <name evidence="6" type="ORF">A1Q1_06241</name>
</gene>
<dbReference type="VEuPathDB" id="FungiDB:A1Q1_06241"/>
<evidence type="ECO:0000313" key="7">
    <source>
        <dbReference type="Proteomes" id="UP000002748"/>
    </source>
</evidence>
<evidence type="ECO:0000256" key="3">
    <source>
        <dbReference type="ARBA" id="ARBA00022827"/>
    </source>
</evidence>
<name>J6ERF1_TRIAS</name>
<evidence type="ECO:0000256" key="2">
    <source>
        <dbReference type="ARBA" id="ARBA00022630"/>
    </source>
</evidence>
<dbReference type="PANTHER" id="PTHR43735:SF3">
    <property type="entry name" value="FERROPTOSIS SUPPRESSOR PROTEIN 1"/>
    <property type="match status" value="1"/>
</dbReference>
<dbReference type="Gene3D" id="3.50.50.100">
    <property type="match status" value="1"/>
</dbReference>
<dbReference type="Pfam" id="PF07992">
    <property type="entry name" value="Pyr_redox_2"/>
    <property type="match status" value="1"/>
</dbReference>
<protein>
    <recommendedName>
        <fullName evidence="5">FAD/NAD(P)-binding domain-containing protein</fullName>
    </recommendedName>
</protein>
<dbReference type="GeneID" id="25989753"/>
<comment type="caution">
    <text evidence="6">The sequence shown here is derived from an EMBL/GenBank/DDBJ whole genome shotgun (WGS) entry which is preliminary data.</text>
</comment>
<accession>J6ERF1</accession>
<sequence>MSDVKNIVIIGASAAGHSVANGIANNLPENYRVILVERNTYVVWSPGTVRQIVVPGWEDKNFQVEVKQERFFPAGSRHQVLCPNSVVELKKNSVVLEKPFEGSTELPFEKCVIATGAQQPPPIGAEPGSSIEDFKAHLRKMQDAFKKAQKILIIGGGTVGVEVTGELTTEYPGKPITLVHDDPAGLLGPTPRSKPGDEFYQAPTYGKLSVSLEKQLATRNVEVMLGELVDLPEGTKSGLLDKMTTFKTKSGKEIEADCVFVSIGNRANSQIVKAADPGALSEVQSRILIDEFFRVQASSDDSPMSGEYYALGDVCANADWKTVVCVGNQAPALAKNILAEVHGQAPTAYKTSPQTAICVPLGTQGGAGVIPLYGFEIPMPGFIMGMKSKDFFSSKSFFPRFKGDEKLAFSG</sequence>
<dbReference type="KEGG" id="tasa:A1Q1_06241"/>
<comment type="similarity">
    <text evidence="1">Belongs to the FAD-dependent oxidoreductase family.</text>
</comment>
<organism evidence="6 7">
    <name type="scientific">Trichosporon asahii var. asahii (strain ATCC 90039 / CBS 2479 / JCM 2466 / KCTC 7840 / NBRC 103889/ NCYC 2677 / UAMH 7654)</name>
    <name type="common">Yeast</name>
    <dbReference type="NCBI Taxonomy" id="1186058"/>
    <lineage>
        <taxon>Eukaryota</taxon>
        <taxon>Fungi</taxon>
        <taxon>Dikarya</taxon>
        <taxon>Basidiomycota</taxon>
        <taxon>Agaricomycotina</taxon>
        <taxon>Tremellomycetes</taxon>
        <taxon>Trichosporonales</taxon>
        <taxon>Trichosporonaceae</taxon>
        <taxon>Trichosporon</taxon>
    </lineage>
</organism>
<dbReference type="GO" id="GO:0004174">
    <property type="term" value="F:electron-transferring-flavoprotein dehydrogenase activity"/>
    <property type="evidence" value="ECO:0007669"/>
    <property type="project" value="TreeGrafter"/>
</dbReference>
<keyword evidence="2" id="KW-0285">Flavoprotein</keyword>